<evidence type="ECO:0000256" key="3">
    <source>
        <dbReference type="ARBA" id="ARBA00022630"/>
    </source>
</evidence>
<name>W8TK86_PEPAC</name>
<dbReference type="InterPro" id="IPR014729">
    <property type="entry name" value="Rossmann-like_a/b/a_fold"/>
</dbReference>
<comment type="pathway">
    <text evidence="2 14">Cofactor biosynthesis; FMN biosynthesis; FMN from riboflavin (ATP route): step 1/1.</text>
</comment>
<dbReference type="GO" id="GO:0009231">
    <property type="term" value="P:riboflavin biosynthetic process"/>
    <property type="evidence" value="ECO:0007669"/>
    <property type="project" value="InterPro"/>
</dbReference>
<evidence type="ECO:0000256" key="2">
    <source>
        <dbReference type="ARBA" id="ARBA00005201"/>
    </source>
</evidence>
<dbReference type="CDD" id="cd02064">
    <property type="entry name" value="FAD_synthetase_N"/>
    <property type="match status" value="1"/>
</dbReference>
<dbReference type="STRING" id="1286171.EAL2_c13170"/>
<protein>
    <recommendedName>
        <fullName evidence="14">Riboflavin biosynthesis protein</fullName>
    </recommendedName>
    <domain>
        <recommendedName>
            <fullName evidence="14">Riboflavin kinase</fullName>
            <ecNumber evidence="14">2.7.1.26</ecNumber>
        </recommendedName>
        <alternativeName>
            <fullName evidence="14">Flavokinase</fullName>
        </alternativeName>
    </domain>
    <domain>
        <recommendedName>
            <fullName evidence="14">FMN adenylyltransferase</fullName>
            <ecNumber evidence="14">2.7.7.2</ecNumber>
        </recommendedName>
        <alternativeName>
            <fullName evidence="14">FAD pyrophosphorylase</fullName>
        </alternativeName>
        <alternativeName>
            <fullName evidence="14">FAD synthase</fullName>
        </alternativeName>
    </domain>
</protein>
<dbReference type="InterPro" id="IPR015865">
    <property type="entry name" value="Riboflavin_kinase_bac/euk"/>
</dbReference>
<evidence type="ECO:0000313" key="17">
    <source>
        <dbReference type="Proteomes" id="UP000019591"/>
    </source>
</evidence>
<dbReference type="SUPFAM" id="SSF52374">
    <property type="entry name" value="Nucleotidylyl transferase"/>
    <property type="match status" value="1"/>
</dbReference>
<dbReference type="NCBIfam" id="TIGR00083">
    <property type="entry name" value="ribF"/>
    <property type="match status" value="1"/>
</dbReference>
<comment type="catalytic activity">
    <reaction evidence="12 14">
        <text>riboflavin + ATP = FMN + ADP + H(+)</text>
        <dbReference type="Rhea" id="RHEA:14357"/>
        <dbReference type="ChEBI" id="CHEBI:15378"/>
        <dbReference type="ChEBI" id="CHEBI:30616"/>
        <dbReference type="ChEBI" id="CHEBI:57986"/>
        <dbReference type="ChEBI" id="CHEBI:58210"/>
        <dbReference type="ChEBI" id="CHEBI:456216"/>
        <dbReference type="EC" id="2.7.1.26"/>
    </reaction>
</comment>
<keyword evidence="6 14" id="KW-0548">Nucleotidyltransferase</keyword>
<keyword evidence="17" id="KW-1185">Reference proteome</keyword>
<dbReference type="PANTHER" id="PTHR22749">
    <property type="entry name" value="RIBOFLAVIN KINASE/FMN ADENYLYLTRANSFERASE"/>
    <property type="match status" value="1"/>
</dbReference>
<dbReference type="EC" id="2.7.7.2" evidence="14"/>
<evidence type="ECO:0000256" key="4">
    <source>
        <dbReference type="ARBA" id="ARBA00022643"/>
    </source>
</evidence>
<evidence type="ECO:0000256" key="13">
    <source>
        <dbReference type="ARBA" id="ARBA00049494"/>
    </source>
</evidence>
<comment type="similarity">
    <text evidence="14">Belongs to the ribF family.</text>
</comment>
<dbReference type="GO" id="GO:0006747">
    <property type="term" value="P:FAD biosynthetic process"/>
    <property type="evidence" value="ECO:0007669"/>
    <property type="project" value="UniProtKB-UniRule"/>
</dbReference>
<keyword evidence="8 14" id="KW-0418">Kinase</keyword>
<dbReference type="EC" id="2.7.1.26" evidence="14"/>
<evidence type="ECO:0000256" key="9">
    <source>
        <dbReference type="ARBA" id="ARBA00022827"/>
    </source>
</evidence>
<dbReference type="AlphaFoldDB" id="W8TK86"/>
<dbReference type="PANTHER" id="PTHR22749:SF6">
    <property type="entry name" value="RIBOFLAVIN KINASE"/>
    <property type="match status" value="1"/>
</dbReference>
<dbReference type="PIRSF" id="PIRSF004491">
    <property type="entry name" value="FAD_Synth"/>
    <property type="match status" value="1"/>
</dbReference>
<dbReference type="GO" id="GO:0009398">
    <property type="term" value="P:FMN biosynthetic process"/>
    <property type="evidence" value="ECO:0007669"/>
    <property type="project" value="UniProtKB-UniRule"/>
</dbReference>
<feature type="domain" description="Riboflavin kinase" evidence="15">
    <location>
        <begin position="181"/>
        <end position="305"/>
    </location>
</feature>
<dbReference type="RefSeq" id="WP_025435598.1">
    <property type="nucleotide sequence ID" value="NZ_CP007452.1"/>
</dbReference>
<evidence type="ECO:0000256" key="12">
    <source>
        <dbReference type="ARBA" id="ARBA00047880"/>
    </source>
</evidence>
<comment type="catalytic activity">
    <reaction evidence="13 14">
        <text>FMN + ATP + H(+) = FAD + diphosphate</text>
        <dbReference type="Rhea" id="RHEA:17237"/>
        <dbReference type="ChEBI" id="CHEBI:15378"/>
        <dbReference type="ChEBI" id="CHEBI:30616"/>
        <dbReference type="ChEBI" id="CHEBI:33019"/>
        <dbReference type="ChEBI" id="CHEBI:57692"/>
        <dbReference type="ChEBI" id="CHEBI:58210"/>
        <dbReference type="EC" id="2.7.7.2"/>
    </reaction>
</comment>
<evidence type="ECO:0000256" key="1">
    <source>
        <dbReference type="ARBA" id="ARBA00004726"/>
    </source>
</evidence>
<dbReference type="OrthoDB" id="9803667at2"/>
<keyword evidence="11" id="KW-0511">Multifunctional enzyme</keyword>
<evidence type="ECO:0000256" key="5">
    <source>
        <dbReference type="ARBA" id="ARBA00022679"/>
    </source>
</evidence>
<evidence type="ECO:0000256" key="11">
    <source>
        <dbReference type="ARBA" id="ARBA00023268"/>
    </source>
</evidence>
<sequence length="317" mass="35786">MEIYSSLDQITINEDTVVTIGNFDGVHLGHQSLIKKAVDVQEKRGLKSLLLTFENHPSDFLKGKHVRLLTVKAEKLRLIEDMGIKIFVSLPFDEKISGLEPEKFVNNILVEKLRAKAVVVGYDFRFGKNRAGDIHKLERLSKDYGYSIDVIEPILRNGQKISSSLIRRMLSEGNVREAGIMLGREYDVSGTIIHGRKFGRQIGFPTINIQADESALIPKTGVYYTKVLLDGREYCGATNVGYNPTIDGSRLSVETHIIGFCGDVYGRTARIIFLDRLRNEIKFNSIEELKVQLQNDVQNIKKLFTCKFQYGTIQSGN</sequence>
<dbReference type="UniPathway" id="UPA00277">
    <property type="reaction ID" value="UER00407"/>
</dbReference>
<evidence type="ECO:0000256" key="7">
    <source>
        <dbReference type="ARBA" id="ARBA00022741"/>
    </source>
</evidence>
<dbReference type="NCBIfam" id="NF004162">
    <property type="entry name" value="PRK05627.1-5"/>
    <property type="match status" value="1"/>
</dbReference>
<keyword evidence="5 14" id="KW-0808">Transferase</keyword>
<dbReference type="GO" id="GO:0005524">
    <property type="term" value="F:ATP binding"/>
    <property type="evidence" value="ECO:0007669"/>
    <property type="project" value="UniProtKB-UniRule"/>
</dbReference>
<dbReference type="InterPro" id="IPR002606">
    <property type="entry name" value="Riboflavin_kinase_bac"/>
</dbReference>
<evidence type="ECO:0000313" key="16">
    <source>
        <dbReference type="EMBL" id="AHM56612.1"/>
    </source>
</evidence>
<dbReference type="SUPFAM" id="SSF82114">
    <property type="entry name" value="Riboflavin kinase-like"/>
    <property type="match status" value="1"/>
</dbReference>
<accession>W8TK86</accession>
<proteinExistence type="inferred from homology"/>
<evidence type="ECO:0000256" key="6">
    <source>
        <dbReference type="ARBA" id="ARBA00022695"/>
    </source>
</evidence>
<dbReference type="EMBL" id="CP007452">
    <property type="protein sequence ID" value="AHM56612.1"/>
    <property type="molecule type" value="Genomic_DNA"/>
</dbReference>
<comment type="pathway">
    <text evidence="1 14">Cofactor biosynthesis; FAD biosynthesis; FAD from FMN: step 1/1.</text>
</comment>
<keyword evidence="4 14" id="KW-0288">FMN</keyword>
<dbReference type="Pfam" id="PF01687">
    <property type="entry name" value="Flavokinase"/>
    <property type="match status" value="1"/>
</dbReference>
<dbReference type="KEGG" id="eac:EAL2_c13170"/>
<keyword evidence="7 14" id="KW-0547">Nucleotide-binding</keyword>
<evidence type="ECO:0000256" key="14">
    <source>
        <dbReference type="PIRNR" id="PIRNR004491"/>
    </source>
</evidence>
<keyword evidence="3 14" id="KW-0285">Flavoprotein</keyword>
<dbReference type="UniPathway" id="UPA00276">
    <property type="reaction ID" value="UER00406"/>
</dbReference>
<gene>
    <name evidence="16" type="primary">ribF</name>
    <name evidence="16" type="ORF">EAL2_c13170</name>
</gene>
<dbReference type="GO" id="GO:0008531">
    <property type="term" value="F:riboflavin kinase activity"/>
    <property type="evidence" value="ECO:0007669"/>
    <property type="project" value="UniProtKB-UniRule"/>
</dbReference>
<dbReference type="NCBIfam" id="NF004160">
    <property type="entry name" value="PRK05627.1-3"/>
    <property type="match status" value="1"/>
</dbReference>
<dbReference type="FunFam" id="3.40.50.620:FF:000021">
    <property type="entry name" value="Riboflavin biosynthesis protein"/>
    <property type="match status" value="1"/>
</dbReference>
<dbReference type="Pfam" id="PF06574">
    <property type="entry name" value="FAD_syn"/>
    <property type="match status" value="1"/>
</dbReference>
<evidence type="ECO:0000256" key="10">
    <source>
        <dbReference type="ARBA" id="ARBA00022840"/>
    </source>
</evidence>
<dbReference type="SMART" id="SM00904">
    <property type="entry name" value="Flavokinase"/>
    <property type="match status" value="1"/>
</dbReference>
<evidence type="ECO:0000259" key="15">
    <source>
        <dbReference type="SMART" id="SM00904"/>
    </source>
</evidence>
<dbReference type="InterPro" id="IPR023468">
    <property type="entry name" value="Riboflavin_kinase"/>
</dbReference>
<dbReference type="HOGENOM" id="CLU_048437_0_2_9"/>
<dbReference type="Gene3D" id="2.40.30.30">
    <property type="entry name" value="Riboflavin kinase-like"/>
    <property type="match status" value="1"/>
</dbReference>
<organism evidence="16 17">
    <name type="scientific">Peptoclostridium acidaminophilum DSM 3953</name>
    <dbReference type="NCBI Taxonomy" id="1286171"/>
    <lineage>
        <taxon>Bacteria</taxon>
        <taxon>Bacillati</taxon>
        <taxon>Bacillota</taxon>
        <taxon>Clostridia</taxon>
        <taxon>Peptostreptococcales</taxon>
        <taxon>Peptoclostridiaceae</taxon>
        <taxon>Peptoclostridium</taxon>
    </lineage>
</organism>
<dbReference type="PATRIC" id="fig|1286171.3.peg.1266"/>
<dbReference type="eggNOG" id="COG0196">
    <property type="taxonomic scope" value="Bacteria"/>
</dbReference>
<dbReference type="GO" id="GO:0003919">
    <property type="term" value="F:FMN adenylyltransferase activity"/>
    <property type="evidence" value="ECO:0007669"/>
    <property type="project" value="UniProtKB-UniRule"/>
</dbReference>
<keyword evidence="9 14" id="KW-0274">FAD</keyword>
<dbReference type="Proteomes" id="UP000019591">
    <property type="component" value="Chromosome"/>
</dbReference>
<dbReference type="InterPro" id="IPR023465">
    <property type="entry name" value="Riboflavin_kinase_dom_sf"/>
</dbReference>
<keyword evidence="10 14" id="KW-0067">ATP-binding</keyword>
<evidence type="ECO:0000256" key="8">
    <source>
        <dbReference type="ARBA" id="ARBA00022777"/>
    </source>
</evidence>
<dbReference type="Gene3D" id="3.40.50.620">
    <property type="entry name" value="HUPs"/>
    <property type="match status" value="1"/>
</dbReference>
<reference evidence="16 17" key="1">
    <citation type="journal article" date="2014" name="Genome Announc.">
        <title>Complete Genome Sequence of Amino Acid-Utilizing Eubacterium acidaminophilum al-2 (DSM 3953).</title>
        <authorList>
            <person name="Poehlein A."/>
            <person name="Andreesen J.R."/>
            <person name="Daniel R."/>
        </authorList>
    </citation>
    <scope>NUCLEOTIDE SEQUENCE [LARGE SCALE GENOMIC DNA]</scope>
    <source>
        <strain evidence="16 17">DSM 3953</strain>
    </source>
</reference>
<dbReference type="InterPro" id="IPR015864">
    <property type="entry name" value="FAD_synthase"/>
</dbReference>